<dbReference type="GeneID" id="39734237"/>
<reference evidence="2 3" key="1">
    <citation type="submission" date="2015-04" db="EMBL/GenBank/DDBJ databases">
        <authorList>
            <consortium name="Pathogen Informatics"/>
        </authorList>
    </citation>
    <scope>NUCLEOTIDE SEQUENCE [LARGE SCALE GENOMIC DNA]</scope>
    <source>
        <strain evidence="2 3">SGS1</strain>
    </source>
</reference>
<dbReference type="VEuPathDB" id="PlasmoDB:PRELSG_0030600"/>
<feature type="signal peptide" evidence="1">
    <location>
        <begin position="1"/>
        <end position="18"/>
    </location>
</feature>
<dbReference type="KEGG" id="prel:PRELSG_0030600"/>
<evidence type="ECO:0000313" key="3">
    <source>
        <dbReference type="Proteomes" id="UP000220158"/>
    </source>
</evidence>
<evidence type="ECO:0000256" key="1">
    <source>
        <dbReference type="SAM" id="SignalP"/>
    </source>
</evidence>
<evidence type="ECO:0000313" key="2">
    <source>
        <dbReference type="EMBL" id="CRG84968.1"/>
    </source>
</evidence>
<protein>
    <submittedName>
        <fullName evidence="2">Sporozoite invasion-associated protein 2, putative</fullName>
    </submittedName>
</protein>
<dbReference type="AlphaFoldDB" id="A0A1J1GKE8"/>
<accession>A0A1J1GKE8</accession>
<name>A0A1J1GKE8_PLARL</name>
<dbReference type="Proteomes" id="UP000220158">
    <property type="component" value="Unassembled WGS sequence"/>
</dbReference>
<dbReference type="OrthoDB" id="387469at2759"/>
<dbReference type="EMBL" id="CVMU01000328">
    <property type="protein sequence ID" value="CRG84968.1"/>
    <property type="molecule type" value="Genomic_DNA"/>
</dbReference>
<keyword evidence="1" id="KW-0732">Signal</keyword>
<gene>
    <name evidence="2" type="primary">SIAP2</name>
    <name evidence="2" type="ORF">PRELSG_0030600</name>
</gene>
<sequence>MKLSKIFLFFNLLSFIHLLEKYLSSEIKRLGHSSIKESKNTPHLQTSLSSNTFEETELLDDYNSEQQKKSECDNAYFDDNLCCSYVLIEPLNEKNCNPRKNNKKLRKGKFTFNEDLSLDCFCYSSCESLNELIENTYESRKYYRKKSEVDDDLFLDSLPIYDNDYSLNDPGEFSQEKVDNLAKNTQIENEQLQDSDDSNHSNAVQCDILESIYKKKYTSSDIFKLIKREAEILEVKLSLKDYTFSSSSEDDESSSEGDISKFTKVRFNIFDKFNVNYTYDMFLKSHNLSNSMRNDNMLSAEPFELDNSYHRVTTYIYFKKYVLKLLYDGYKELEEIDKIRALLKIKDLNDFTSKISCMNLVFLTNEEKEDLLIDAALLLYKAYKSENQF</sequence>
<organism evidence="2 3">
    <name type="scientific">Plasmodium relictum</name>
    <dbReference type="NCBI Taxonomy" id="85471"/>
    <lineage>
        <taxon>Eukaryota</taxon>
        <taxon>Sar</taxon>
        <taxon>Alveolata</taxon>
        <taxon>Apicomplexa</taxon>
        <taxon>Aconoidasida</taxon>
        <taxon>Haemosporida</taxon>
        <taxon>Plasmodiidae</taxon>
        <taxon>Plasmodium</taxon>
        <taxon>Plasmodium (Haemamoeba)</taxon>
    </lineage>
</organism>
<proteinExistence type="predicted"/>
<keyword evidence="3" id="KW-1185">Reference proteome</keyword>
<dbReference type="OMA" id="ICLTFSQ"/>
<feature type="chain" id="PRO_5011977964" evidence="1">
    <location>
        <begin position="19"/>
        <end position="389"/>
    </location>
</feature>
<dbReference type="RefSeq" id="XP_028531208.1">
    <property type="nucleotide sequence ID" value="XM_028676178.1"/>
</dbReference>